<feature type="compositionally biased region" description="Basic and acidic residues" evidence="1">
    <location>
        <begin position="217"/>
        <end position="230"/>
    </location>
</feature>
<feature type="region of interest" description="Disordered" evidence="1">
    <location>
        <begin position="648"/>
        <end position="731"/>
    </location>
</feature>
<dbReference type="GO" id="GO:0008270">
    <property type="term" value="F:zinc ion binding"/>
    <property type="evidence" value="ECO:0007669"/>
    <property type="project" value="InterPro"/>
</dbReference>
<reference evidence="4" key="1">
    <citation type="journal article" date="2019" name="Sci. Rep.">
        <title>Draft genome of Tanacetum cinerariifolium, the natural source of mosquito coil.</title>
        <authorList>
            <person name="Yamashiro T."/>
            <person name="Shiraishi A."/>
            <person name="Satake H."/>
            <person name="Nakayama K."/>
        </authorList>
    </citation>
    <scope>NUCLEOTIDE SEQUENCE</scope>
</reference>
<evidence type="ECO:0000256" key="1">
    <source>
        <dbReference type="SAM" id="MobiDB-lite"/>
    </source>
</evidence>
<dbReference type="Pfam" id="PF25597">
    <property type="entry name" value="SH3_retrovirus"/>
    <property type="match status" value="1"/>
</dbReference>
<sequence length="879" mass="100553">MTTPFATSTIDSQMHNNIMAAGPYTLSTVVVPAVPTTKNSLAVPKQTTVETLQTMSPKNKAHYESEKEAIHLILTGIGDEIYLTIDACKIAQEILENSPLTMEKQWNLLTQEWSRFVMIVKQQHKLEEVSYHNLFEILKQYQKEVNELYAERIARNVNPLVLVATAQSNQDPYYQTPKSYKPYEPTSKASIPTRSHATTRNKGKEIAKPITPPFKSASKEDSDPEQDQRDKDMQKNLALIAKYFIKIYKPTNNNLKTSLNSRNKNVDTTLRYRNNNQSAQFGNQRTMTVAGARENVGSPVVQQTGIQCFNCKEFGHFAKEFRKPKRVKDSTYHKKKMLLCKQAEQGVPLQAEHVDWLADTDDEIDEQELEAHYSFMAKIQEVVSLESNSNAEPLEHVQYNNEYNVFANVNQRCKQYESTSNTCLMEKDDSDITPDSQNIKTLEESNSVRDSWLVALQTKQTEFEKYKACNDRTVDYDKLKRKLNETLGLLAQKGIDIKEGLKFKAYEILVVKEKHDELLKQSLLTKSHYEGLVKEKIKDLIFRLIALKLWSANSRFVIYSCRGRHARVSIPDSLRDGKNLDKMKEKGDPCILVGYSTQSKGYRVYNKRTRLIVESIHLKFDEIKEMLETSIANDTSGVDEIFNAGTSSVNKSSSLIDNSKQRDTPPTTNIQSSTEPTNLTNANAKENNDNQAEDEFTNPFCTPVREVAESSSHHPLQQVRRNTSKPMQTRRKLATNPEMCMFALTVSTAERKNIKEAMAYSAWINAMQEELHQFDRLQVWERVNKPFGKNEEVYVAQPDVFVDPDHPDKVYRLRKALYGLKQAPGAWTSNPPIPARIEYQLADMFTKALPEDRFKYLVRRIGMRCLTPAELEVLANKSA</sequence>
<gene>
    <name evidence="4" type="ORF">Tci_037419</name>
</gene>
<dbReference type="Pfam" id="PF07727">
    <property type="entry name" value="RVT_2"/>
    <property type="match status" value="1"/>
</dbReference>
<evidence type="ECO:0000313" key="4">
    <source>
        <dbReference type="EMBL" id="GEU65441.1"/>
    </source>
</evidence>
<dbReference type="GO" id="GO:0003676">
    <property type="term" value="F:nucleic acid binding"/>
    <property type="evidence" value="ECO:0007669"/>
    <property type="project" value="InterPro"/>
</dbReference>
<dbReference type="AlphaFoldDB" id="A0A6L2LUH2"/>
<dbReference type="InterPro" id="IPR036875">
    <property type="entry name" value="Znf_CCHC_sf"/>
</dbReference>
<dbReference type="SUPFAM" id="SSF57756">
    <property type="entry name" value="Retrovirus zinc finger-like domains"/>
    <property type="match status" value="1"/>
</dbReference>
<dbReference type="InterPro" id="IPR057670">
    <property type="entry name" value="SH3_retrovirus"/>
</dbReference>
<organism evidence="4">
    <name type="scientific">Tanacetum cinerariifolium</name>
    <name type="common">Dalmatian daisy</name>
    <name type="synonym">Chrysanthemum cinerariifolium</name>
    <dbReference type="NCBI Taxonomy" id="118510"/>
    <lineage>
        <taxon>Eukaryota</taxon>
        <taxon>Viridiplantae</taxon>
        <taxon>Streptophyta</taxon>
        <taxon>Embryophyta</taxon>
        <taxon>Tracheophyta</taxon>
        <taxon>Spermatophyta</taxon>
        <taxon>Magnoliopsida</taxon>
        <taxon>eudicotyledons</taxon>
        <taxon>Gunneridae</taxon>
        <taxon>Pentapetalae</taxon>
        <taxon>asterids</taxon>
        <taxon>campanulids</taxon>
        <taxon>Asterales</taxon>
        <taxon>Asteraceae</taxon>
        <taxon>Asteroideae</taxon>
        <taxon>Anthemideae</taxon>
        <taxon>Anthemidinae</taxon>
        <taxon>Tanacetum</taxon>
    </lineage>
</organism>
<feature type="compositionally biased region" description="Polar residues" evidence="1">
    <location>
        <begin position="713"/>
        <end position="727"/>
    </location>
</feature>
<feature type="compositionally biased region" description="Polar residues" evidence="1">
    <location>
        <begin position="648"/>
        <end position="685"/>
    </location>
</feature>
<protein>
    <submittedName>
        <fullName evidence="4">Uncharacterized protein</fullName>
    </submittedName>
</protein>
<evidence type="ECO:0000259" key="3">
    <source>
        <dbReference type="Pfam" id="PF25597"/>
    </source>
</evidence>
<feature type="region of interest" description="Disordered" evidence="1">
    <location>
        <begin position="173"/>
        <end position="230"/>
    </location>
</feature>
<name>A0A6L2LUH2_TANCI</name>
<dbReference type="Gene3D" id="4.10.60.10">
    <property type="entry name" value="Zinc finger, CCHC-type"/>
    <property type="match status" value="1"/>
</dbReference>
<feature type="domain" description="Retroviral polymerase SH3-like" evidence="3">
    <location>
        <begin position="576"/>
        <end position="624"/>
    </location>
</feature>
<proteinExistence type="predicted"/>
<accession>A0A6L2LUH2</accession>
<feature type="compositionally biased region" description="Polar residues" evidence="1">
    <location>
        <begin position="187"/>
        <end position="200"/>
    </location>
</feature>
<feature type="domain" description="Reverse transcriptase Ty1/copia-type" evidence="2">
    <location>
        <begin position="790"/>
        <end position="828"/>
    </location>
</feature>
<dbReference type="InterPro" id="IPR013103">
    <property type="entry name" value="RVT_2"/>
</dbReference>
<dbReference type="EMBL" id="BKCJ010005200">
    <property type="protein sequence ID" value="GEU65441.1"/>
    <property type="molecule type" value="Genomic_DNA"/>
</dbReference>
<evidence type="ECO:0000259" key="2">
    <source>
        <dbReference type="Pfam" id="PF07727"/>
    </source>
</evidence>
<comment type="caution">
    <text evidence="4">The sequence shown here is derived from an EMBL/GenBank/DDBJ whole genome shotgun (WGS) entry which is preliminary data.</text>
</comment>